<dbReference type="GO" id="GO:0022857">
    <property type="term" value="F:transmembrane transporter activity"/>
    <property type="evidence" value="ECO:0007669"/>
    <property type="project" value="InterPro"/>
</dbReference>
<evidence type="ECO:0000256" key="1">
    <source>
        <dbReference type="ARBA" id="ARBA00004651"/>
    </source>
</evidence>
<comment type="caution">
    <text evidence="9">The sequence shown here is derived from an EMBL/GenBank/DDBJ whole genome shotgun (WGS) entry which is preliminary data.</text>
</comment>
<keyword evidence="10" id="KW-1185">Reference proteome</keyword>
<organism evidence="9 10">
    <name type="scientific">Azomonas macrocytogenes</name>
    <name type="common">Azotobacter macrocytogenes</name>
    <dbReference type="NCBI Taxonomy" id="69962"/>
    <lineage>
        <taxon>Bacteria</taxon>
        <taxon>Pseudomonadati</taxon>
        <taxon>Pseudomonadota</taxon>
        <taxon>Gammaproteobacteria</taxon>
        <taxon>Pseudomonadales</taxon>
        <taxon>Pseudomonadaceae</taxon>
        <taxon>Azomonas</taxon>
    </lineage>
</organism>
<dbReference type="SUPFAM" id="SSF103473">
    <property type="entry name" value="MFS general substrate transporter"/>
    <property type="match status" value="1"/>
</dbReference>
<dbReference type="InterPro" id="IPR011701">
    <property type="entry name" value="MFS"/>
</dbReference>
<evidence type="ECO:0000313" key="9">
    <source>
        <dbReference type="EMBL" id="MBB3103429.1"/>
    </source>
</evidence>
<evidence type="ECO:0000256" key="7">
    <source>
        <dbReference type="SAM" id="Phobius"/>
    </source>
</evidence>
<keyword evidence="2" id="KW-0813">Transport</keyword>
<evidence type="ECO:0000256" key="5">
    <source>
        <dbReference type="ARBA" id="ARBA00022989"/>
    </source>
</evidence>
<dbReference type="InterPro" id="IPR050171">
    <property type="entry name" value="MFS_Transporters"/>
</dbReference>
<dbReference type="Pfam" id="PF07690">
    <property type="entry name" value="MFS_1"/>
    <property type="match status" value="2"/>
</dbReference>
<evidence type="ECO:0000259" key="8">
    <source>
        <dbReference type="PROSITE" id="PS50850"/>
    </source>
</evidence>
<evidence type="ECO:0000256" key="3">
    <source>
        <dbReference type="ARBA" id="ARBA00022475"/>
    </source>
</evidence>
<keyword evidence="5 7" id="KW-1133">Transmembrane helix</keyword>
<feature type="domain" description="Major facilitator superfamily (MFS) profile" evidence="8">
    <location>
        <begin position="1"/>
        <end position="354"/>
    </location>
</feature>
<protein>
    <submittedName>
        <fullName evidence="9">Putative MFS family arabinose efflux permease</fullName>
    </submittedName>
</protein>
<evidence type="ECO:0000256" key="4">
    <source>
        <dbReference type="ARBA" id="ARBA00022692"/>
    </source>
</evidence>
<feature type="transmembrane region" description="Helical" evidence="7">
    <location>
        <begin position="326"/>
        <end position="348"/>
    </location>
</feature>
<dbReference type="PROSITE" id="PS50850">
    <property type="entry name" value="MFS"/>
    <property type="match status" value="1"/>
</dbReference>
<dbReference type="Gene3D" id="1.20.1250.20">
    <property type="entry name" value="MFS general substrate transporter like domains"/>
    <property type="match status" value="2"/>
</dbReference>
<gene>
    <name evidence="9" type="ORF">FHR87_001825</name>
</gene>
<feature type="transmembrane region" description="Helical" evidence="7">
    <location>
        <begin position="54"/>
        <end position="76"/>
    </location>
</feature>
<feature type="transmembrane region" description="Helical" evidence="7">
    <location>
        <begin position="180"/>
        <end position="199"/>
    </location>
</feature>
<feature type="transmembrane region" description="Helical" evidence="7">
    <location>
        <begin position="243"/>
        <end position="273"/>
    </location>
</feature>
<evidence type="ECO:0000256" key="2">
    <source>
        <dbReference type="ARBA" id="ARBA00022448"/>
    </source>
</evidence>
<comment type="subcellular location">
    <subcellularLocation>
        <location evidence="1">Cell membrane</location>
        <topology evidence="1">Multi-pass membrane protein</topology>
    </subcellularLocation>
</comment>
<dbReference type="GO" id="GO:0005886">
    <property type="term" value="C:plasma membrane"/>
    <property type="evidence" value="ECO:0007669"/>
    <property type="project" value="UniProtKB-SubCell"/>
</dbReference>
<feature type="transmembrane region" description="Helical" evidence="7">
    <location>
        <begin position="115"/>
        <end position="134"/>
    </location>
</feature>
<feature type="transmembrane region" description="Helical" evidence="7">
    <location>
        <begin position="205"/>
        <end position="222"/>
    </location>
</feature>
<reference evidence="9 10" key="1">
    <citation type="submission" date="2020-08" db="EMBL/GenBank/DDBJ databases">
        <title>Genomic Encyclopedia of Type Strains, Phase III (KMG-III): the genomes of soil and plant-associated and newly described type strains.</title>
        <authorList>
            <person name="Whitman W."/>
        </authorList>
    </citation>
    <scope>NUCLEOTIDE SEQUENCE [LARGE SCALE GENOMIC DNA]</scope>
    <source>
        <strain evidence="9 10">CECT 4462</strain>
    </source>
</reference>
<dbReference type="InterPro" id="IPR020846">
    <property type="entry name" value="MFS_dom"/>
</dbReference>
<proteinExistence type="predicted"/>
<keyword evidence="3" id="KW-1003">Cell membrane</keyword>
<evidence type="ECO:0000313" key="10">
    <source>
        <dbReference type="Proteomes" id="UP000549250"/>
    </source>
</evidence>
<dbReference type="EMBL" id="JACHXI010000007">
    <property type="protein sequence ID" value="MBB3103429.1"/>
    <property type="molecule type" value="Genomic_DNA"/>
</dbReference>
<feature type="transmembrane region" description="Helical" evidence="7">
    <location>
        <begin position="12"/>
        <end position="33"/>
    </location>
</feature>
<keyword evidence="4 7" id="KW-0812">Transmembrane</keyword>
<dbReference type="AlphaFoldDB" id="A0A839T347"/>
<dbReference type="PANTHER" id="PTHR23517">
    <property type="entry name" value="RESISTANCE PROTEIN MDTM, PUTATIVE-RELATED-RELATED"/>
    <property type="match status" value="1"/>
</dbReference>
<sequence length="357" mass="37306">MDTLLYLLLPLYAAQFGVTIAEAGVLLAANRLVRIAGYGWVARFYARQGDRLTCTLAVAVAAICAIGHATLSNFWMLLPLRLLWGLSYAALNLSTQVLATAELDGAARRTGRSRAIIAMGPALALPIGAVLAEAFGPRSIFVLLAGISLIALVVTRELPSAPHPVPQQARGFRIPNSLDTWSFLEGLTLDGLFIIGLSYLGRDSLPGGAVVAVGLLLAMRYLGEMLLSPAGGRLAELFGPEKVLVTLSLLTSIALIGFGAGWLWGCAASIVILRSLQLPLMAPIVARRTSGPGRVQALASRATWRDIGAGAGPILAGALLPVVSPVLIYSVSALLLACAALACVSPFVNPDRNSISP</sequence>
<accession>A0A839T347</accession>
<keyword evidence="6 7" id="KW-0472">Membrane</keyword>
<dbReference type="Proteomes" id="UP000549250">
    <property type="component" value="Unassembled WGS sequence"/>
</dbReference>
<dbReference type="InterPro" id="IPR036259">
    <property type="entry name" value="MFS_trans_sf"/>
</dbReference>
<feature type="transmembrane region" description="Helical" evidence="7">
    <location>
        <begin position="140"/>
        <end position="159"/>
    </location>
</feature>
<evidence type="ECO:0000256" key="6">
    <source>
        <dbReference type="ARBA" id="ARBA00023136"/>
    </source>
</evidence>
<name>A0A839T347_AZOMA</name>